<dbReference type="RefSeq" id="XP_025577761.1">
    <property type="nucleotide sequence ID" value="XM_025720795.1"/>
</dbReference>
<evidence type="ECO:0000313" key="2">
    <source>
        <dbReference type="Proteomes" id="UP000249402"/>
    </source>
</evidence>
<sequence length="150" mass="17050">MPRAFAGRNNMTRNKKRGSMISYVASFRTQKNGEFLLEAGTLPMKSYDAVSLCNYRVSSVLRSMSSIPMYGSMIHRTLQSPSYLYIPSHPTIHTLAVTYRQFTWCSIHKAYKRLSCTAENGSTCVRLPIQCFPRPDLILMDVCLPISIEQ</sequence>
<proteinExistence type="predicted"/>
<organism evidence="1 2">
    <name type="scientific">Aspergillus ibericus CBS 121593</name>
    <dbReference type="NCBI Taxonomy" id="1448316"/>
    <lineage>
        <taxon>Eukaryota</taxon>
        <taxon>Fungi</taxon>
        <taxon>Dikarya</taxon>
        <taxon>Ascomycota</taxon>
        <taxon>Pezizomycotina</taxon>
        <taxon>Eurotiomycetes</taxon>
        <taxon>Eurotiomycetidae</taxon>
        <taxon>Eurotiales</taxon>
        <taxon>Aspergillaceae</taxon>
        <taxon>Aspergillus</taxon>
        <taxon>Aspergillus subgen. Circumdati</taxon>
    </lineage>
</organism>
<keyword evidence="2" id="KW-1185">Reference proteome</keyword>
<evidence type="ECO:0000313" key="1">
    <source>
        <dbReference type="EMBL" id="RAL03434.1"/>
    </source>
</evidence>
<dbReference type="AlphaFoldDB" id="A0A395HB52"/>
<protein>
    <submittedName>
        <fullName evidence="1">Uncharacterized protein</fullName>
    </submittedName>
</protein>
<dbReference type="VEuPathDB" id="FungiDB:BO80DRAFT_432684"/>
<dbReference type="Proteomes" id="UP000249402">
    <property type="component" value="Unassembled WGS sequence"/>
</dbReference>
<dbReference type="EMBL" id="KZ824427">
    <property type="protein sequence ID" value="RAL03434.1"/>
    <property type="molecule type" value="Genomic_DNA"/>
</dbReference>
<dbReference type="GeneID" id="37225660"/>
<name>A0A395HB52_9EURO</name>
<reference evidence="1 2" key="1">
    <citation type="submission" date="2018-02" db="EMBL/GenBank/DDBJ databases">
        <title>The genomes of Aspergillus section Nigri reveals drivers in fungal speciation.</title>
        <authorList>
            <consortium name="DOE Joint Genome Institute"/>
            <person name="Vesth T.C."/>
            <person name="Nybo J."/>
            <person name="Theobald S."/>
            <person name="Brandl J."/>
            <person name="Frisvad J.C."/>
            <person name="Nielsen K.F."/>
            <person name="Lyhne E.K."/>
            <person name="Kogle M.E."/>
            <person name="Kuo A."/>
            <person name="Riley R."/>
            <person name="Clum A."/>
            <person name="Nolan M."/>
            <person name="Lipzen A."/>
            <person name="Salamov A."/>
            <person name="Henrissat B."/>
            <person name="Wiebenga A."/>
            <person name="De vries R.P."/>
            <person name="Grigoriev I.V."/>
            <person name="Mortensen U.H."/>
            <person name="Andersen M.R."/>
            <person name="Baker S.E."/>
        </authorList>
    </citation>
    <scope>NUCLEOTIDE SEQUENCE [LARGE SCALE GENOMIC DNA]</scope>
    <source>
        <strain evidence="1 2">CBS 121593</strain>
    </source>
</reference>
<accession>A0A395HB52</accession>
<gene>
    <name evidence="1" type="ORF">BO80DRAFT_432684</name>
</gene>
<dbReference type="OrthoDB" id="60033at2759"/>